<dbReference type="CDD" id="cd14686">
    <property type="entry name" value="bZIP"/>
    <property type="match status" value="1"/>
</dbReference>
<feature type="region of interest" description="Disordered" evidence="2">
    <location>
        <begin position="1"/>
        <end position="39"/>
    </location>
</feature>
<feature type="compositionally biased region" description="Polar residues" evidence="2">
    <location>
        <begin position="1"/>
        <end position="18"/>
    </location>
</feature>
<dbReference type="AlphaFoldDB" id="A0A165T3F5"/>
<evidence type="ECO:0000259" key="3">
    <source>
        <dbReference type="PROSITE" id="PS00036"/>
    </source>
</evidence>
<name>A0A165T3F5_9AGAM</name>
<proteinExistence type="predicted"/>
<feature type="compositionally biased region" description="Low complexity" evidence="2">
    <location>
        <begin position="198"/>
        <end position="225"/>
    </location>
</feature>
<dbReference type="InParanoid" id="A0A165T3F5"/>
<reference evidence="4 5" key="1">
    <citation type="journal article" date="2016" name="Mol. Biol. Evol.">
        <title>Comparative Genomics of Early-Diverging Mushroom-Forming Fungi Provides Insights into the Origins of Lignocellulose Decay Capabilities.</title>
        <authorList>
            <person name="Nagy L.G."/>
            <person name="Riley R."/>
            <person name="Tritt A."/>
            <person name="Adam C."/>
            <person name="Daum C."/>
            <person name="Floudas D."/>
            <person name="Sun H."/>
            <person name="Yadav J.S."/>
            <person name="Pangilinan J."/>
            <person name="Larsson K.H."/>
            <person name="Matsuura K."/>
            <person name="Barry K."/>
            <person name="Labutti K."/>
            <person name="Kuo R."/>
            <person name="Ohm R.A."/>
            <person name="Bhattacharya S.S."/>
            <person name="Shirouzu T."/>
            <person name="Yoshinaga Y."/>
            <person name="Martin F.M."/>
            <person name="Grigoriev I.V."/>
            <person name="Hibbett D.S."/>
        </authorList>
    </citation>
    <scope>NUCLEOTIDE SEQUENCE [LARGE SCALE GENOMIC DNA]</scope>
    <source>
        <strain evidence="4 5">HHB14362 ss-1</strain>
    </source>
</reference>
<feature type="compositionally biased region" description="Low complexity" evidence="2">
    <location>
        <begin position="153"/>
        <end position="184"/>
    </location>
</feature>
<sequence length="225" mass="24756">MTPSPSSSCAGNAQSPSGASERPERSRNAKAQARHRAKRKAYIEQLEQTVVKLQTIMNLSPEQVAALPPPSVRIRELEQENQRLHHELDRVRRQLEHKTLQLQQFAMDRRIAFPNVVDRDDSRDYKRRRMSGEGAYLSPTESPRPVHESASRPSLHLPLPVSHPNAAPSPHASSQHSAVPSSNSIYPLEVHPFQMPDTPSGSTASSPSVSASTLSLSFTVAQPAG</sequence>
<dbReference type="OrthoDB" id="3257643at2759"/>
<dbReference type="GO" id="GO:0003700">
    <property type="term" value="F:DNA-binding transcription factor activity"/>
    <property type="evidence" value="ECO:0007669"/>
    <property type="project" value="InterPro"/>
</dbReference>
<evidence type="ECO:0000313" key="4">
    <source>
        <dbReference type="EMBL" id="KZT26082.1"/>
    </source>
</evidence>
<keyword evidence="5" id="KW-1185">Reference proteome</keyword>
<dbReference type="Proteomes" id="UP000076761">
    <property type="component" value="Unassembled WGS sequence"/>
</dbReference>
<gene>
    <name evidence="4" type="ORF">NEOLEDRAFT_1177890</name>
</gene>
<evidence type="ECO:0000256" key="2">
    <source>
        <dbReference type="SAM" id="MobiDB-lite"/>
    </source>
</evidence>
<feature type="domain" description="BZIP" evidence="3">
    <location>
        <begin position="25"/>
        <end position="38"/>
    </location>
</feature>
<feature type="coiled-coil region" evidence="1">
    <location>
        <begin position="74"/>
        <end position="101"/>
    </location>
</feature>
<dbReference type="STRING" id="1314782.A0A165T3F5"/>
<dbReference type="InterPro" id="IPR004827">
    <property type="entry name" value="bZIP"/>
</dbReference>
<organism evidence="4 5">
    <name type="scientific">Neolentinus lepideus HHB14362 ss-1</name>
    <dbReference type="NCBI Taxonomy" id="1314782"/>
    <lineage>
        <taxon>Eukaryota</taxon>
        <taxon>Fungi</taxon>
        <taxon>Dikarya</taxon>
        <taxon>Basidiomycota</taxon>
        <taxon>Agaricomycotina</taxon>
        <taxon>Agaricomycetes</taxon>
        <taxon>Gloeophyllales</taxon>
        <taxon>Gloeophyllaceae</taxon>
        <taxon>Neolentinus</taxon>
    </lineage>
</organism>
<evidence type="ECO:0000313" key="5">
    <source>
        <dbReference type="Proteomes" id="UP000076761"/>
    </source>
</evidence>
<keyword evidence="1" id="KW-0175">Coiled coil</keyword>
<accession>A0A165T3F5</accession>
<feature type="region of interest" description="Disordered" evidence="2">
    <location>
        <begin position="123"/>
        <end position="225"/>
    </location>
</feature>
<evidence type="ECO:0000256" key="1">
    <source>
        <dbReference type="SAM" id="Coils"/>
    </source>
</evidence>
<dbReference type="Gene3D" id="1.20.5.170">
    <property type="match status" value="1"/>
</dbReference>
<protein>
    <recommendedName>
        <fullName evidence="3">BZIP domain-containing protein</fullName>
    </recommendedName>
</protein>
<dbReference type="EMBL" id="KV425568">
    <property type="protein sequence ID" value="KZT26082.1"/>
    <property type="molecule type" value="Genomic_DNA"/>
</dbReference>
<dbReference type="PROSITE" id="PS00036">
    <property type="entry name" value="BZIP_BASIC"/>
    <property type="match status" value="1"/>
</dbReference>